<feature type="region of interest" description="Disordered" evidence="1">
    <location>
        <begin position="310"/>
        <end position="343"/>
    </location>
</feature>
<evidence type="ECO:0000256" key="1">
    <source>
        <dbReference type="SAM" id="MobiDB-lite"/>
    </source>
</evidence>
<dbReference type="VEuPathDB" id="FungiDB:PHYBLDRAFT_59058"/>
<feature type="compositionally biased region" description="Low complexity" evidence="1">
    <location>
        <begin position="314"/>
        <end position="343"/>
    </location>
</feature>
<dbReference type="AlphaFoldDB" id="A0A167QPG2"/>
<dbReference type="EMBL" id="KV440972">
    <property type="protein sequence ID" value="OAD80014.1"/>
    <property type="molecule type" value="Genomic_DNA"/>
</dbReference>
<dbReference type="RefSeq" id="XP_018298054.1">
    <property type="nucleotide sequence ID" value="XM_018440427.1"/>
</dbReference>
<sequence>MDLIYNYRIQSLNAIVSESQAIMILIQCSTLYSTHFSQPYSHYKMLRVSGILQLQSVWTHPRYVKSTLQRSLSQSRPVSIHVHDNVHVHVQEPLFSKEPTTIPNALVHPTESLSNISTFPAILVVPEPKEDFENTDPVCGGIKQEFLQHNTNESSRQLTGTVPEHKNQGDFEDITMDLNQDKPRIDEQPKKVATENIMEQIMDYITDYLAEEFDQNTNTNTNNGSGFEKIKDNALEHKASKVIAETIDEKLNREETAEKEILEFKREGVQDILKDISEETAHDAKLDFQVGHKVHILKEDSQKLISEKPMCGVPAYSSPPSSSSSSTSFSSNSTVSSSSSLSSSSLAYSPVPARLSSPAQPSSPSLAASLSLSSLSKGIYKTQLAMSSIDKEYNTLGSVPSVLHDEILPSLKKPMSRLSLQTVGGPNTPQTSFPRKESNLLMRARSLGALARRISICNSRDTIPDLEKSESNQHSSYTNGSDYVLSADLILPSVSTSLLSVRKKGFRKDQLKSALKGKNLSIRLKNAMSLNKKCND</sequence>
<keyword evidence="3" id="KW-1185">Reference proteome</keyword>
<accession>A0A167QPG2</accession>
<protein>
    <submittedName>
        <fullName evidence="2">Uncharacterized protein</fullName>
    </submittedName>
</protein>
<organism evidence="2 3">
    <name type="scientific">Phycomyces blakesleeanus (strain ATCC 8743b / DSM 1359 / FGSC 10004 / NBRC 33097 / NRRL 1555)</name>
    <dbReference type="NCBI Taxonomy" id="763407"/>
    <lineage>
        <taxon>Eukaryota</taxon>
        <taxon>Fungi</taxon>
        <taxon>Fungi incertae sedis</taxon>
        <taxon>Mucoromycota</taxon>
        <taxon>Mucoromycotina</taxon>
        <taxon>Mucoromycetes</taxon>
        <taxon>Mucorales</taxon>
        <taxon>Phycomycetaceae</taxon>
        <taxon>Phycomyces</taxon>
    </lineage>
</organism>
<reference evidence="3" key="1">
    <citation type="submission" date="2015-06" db="EMBL/GenBank/DDBJ databases">
        <title>Expansion of signal transduction pathways in fungi by whole-genome duplication.</title>
        <authorList>
            <consortium name="DOE Joint Genome Institute"/>
            <person name="Corrochano L.M."/>
            <person name="Kuo A."/>
            <person name="Marcet-Houben M."/>
            <person name="Polaino S."/>
            <person name="Salamov A."/>
            <person name="Villalobos J.M."/>
            <person name="Alvarez M.I."/>
            <person name="Avalos J."/>
            <person name="Benito E.P."/>
            <person name="Benoit I."/>
            <person name="Burger G."/>
            <person name="Camino L.P."/>
            <person name="Canovas D."/>
            <person name="Cerda-Olmedo E."/>
            <person name="Cheng J.-F."/>
            <person name="Dominguez A."/>
            <person name="Elias M."/>
            <person name="Eslava A.P."/>
            <person name="Glaser F."/>
            <person name="Grimwood J."/>
            <person name="Gutierrez G."/>
            <person name="Heitman J."/>
            <person name="Henrissat B."/>
            <person name="Iturriaga E.A."/>
            <person name="Lang B.F."/>
            <person name="Lavin J.L."/>
            <person name="Lee S."/>
            <person name="Li W."/>
            <person name="Lindquist E."/>
            <person name="Lopez-Garcia S."/>
            <person name="Luque E.M."/>
            <person name="Marcos A.T."/>
            <person name="Martin J."/>
            <person name="McCluskey K."/>
            <person name="Medina H.R."/>
            <person name="Miralles-Duran A."/>
            <person name="Miyazaki A."/>
            <person name="Munoz-Torres E."/>
            <person name="Oguiza J.A."/>
            <person name="Ohm R."/>
            <person name="Olmedo M."/>
            <person name="Orejas M."/>
            <person name="Ortiz-Castellanos L."/>
            <person name="Pisabarro A.G."/>
            <person name="Rodriguez-Romero J."/>
            <person name="Ruiz-Herrera J."/>
            <person name="Ruiz-Vazquez R."/>
            <person name="Sanz C."/>
            <person name="Schackwitz W."/>
            <person name="Schmutz J."/>
            <person name="Shahriari M."/>
            <person name="Shelest E."/>
            <person name="Silva-Franco F."/>
            <person name="Soanes D."/>
            <person name="Syed K."/>
            <person name="Tagua V.G."/>
            <person name="Talbot N.J."/>
            <person name="Thon M."/>
            <person name="De vries R.P."/>
            <person name="Wiebenga A."/>
            <person name="Yadav J.S."/>
            <person name="Braun E.L."/>
            <person name="Baker S."/>
            <person name="Garre V."/>
            <person name="Horwitz B."/>
            <person name="Torres-Martinez S."/>
            <person name="Idnurm A."/>
            <person name="Herrera-Estrella A."/>
            <person name="Gabaldon T."/>
            <person name="Grigoriev I.V."/>
        </authorList>
    </citation>
    <scope>NUCLEOTIDE SEQUENCE [LARGE SCALE GENOMIC DNA]</scope>
    <source>
        <strain evidence="3">NRRL 1555(-)</strain>
    </source>
</reference>
<dbReference type="GeneID" id="29001333"/>
<name>A0A167QPG2_PHYB8</name>
<proteinExistence type="predicted"/>
<dbReference type="InParanoid" id="A0A167QPG2"/>
<gene>
    <name evidence="2" type="ORF">PHYBLDRAFT_59058</name>
</gene>
<dbReference type="OrthoDB" id="10434967at2759"/>
<evidence type="ECO:0000313" key="3">
    <source>
        <dbReference type="Proteomes" id="UP000077315"/>
    </source>
</evidence>
<evidence type="ECO:0000313" key="2">
    <source>
        <dbReference type="EMBL" id="OAD80014.1"/>
    </source>
</evidence>
<dbReference type="Proteomes" id="UP000077315">
    <property type="component" value="Unassembled WGS sequence"/>
</dbReference>